<dbReference type="EMBL" id="BAVS01000001">
    <property type="protein sequence ID" value="GAE91579.1"/>
    <property type="molecule type" value="Genomic_DNA"/>
</dbReference>
<sequence length="96" mass="10967">MGVFAQKEIVEVVEDYQQQISIGEANTINPSYEIGDVLEIEVTPRDFGRIAAQAAKQVVTQRVREAERGIIFNEYIDREEDIMNGTIQRMDADLFM</sequence>
<protein>
    <submittedName>
        <fullName evidence="3">Transcription termination protein NusA</fullName>
    </submittedName>
</protein>
<keyword evidence="1" id="KW-0694">RNA-binding</keyword>
<name>W4VFP0_9BACI</name>
<dbReference type="GO" id="GO:0006353">
    <property type="term" value="P:DNA-templated transcription termination"/>
    <property type="evidence" value="ECO:0007669"/>
    <property type="project" value="InterPro"/>
</dbReference>
<dbReference type="Pfam" id="PF08529">
    <property type="entry name" value="NusA_N"/>
    <property type="match status" value="1"/>
</dbReference>
<dbReference type="Gene3D" id="3.30.1480.10">
    <property type="entry name" value="NusA, N-terminal domain"/>
    <property type="match status" value="1"/>
</dbReference>
<organism evidence="3 4">
    <name type="scientific">Gracilibacillus boraciitolerans JCM 21714</name>
    <dbReference type="NCBI Taxonomy" id="1298598"/>
    <lineage>
        <taxon>Bacteria</taxon>
        <taxon>Bacillati</taxon>
        <taxon>Bacillota</taxon>
        <taxon>Bacilli</taxon>
        <taxon>Bacillales</taxon>
        <taxon>Bacillaceae</taxon>
        <taxon>Gracilibacillus</taxon>
    </lineage>
</organism>
<evidence type="ECO:0000256" key="1">
    <source>
        <dbReference type="ARBA" id="ARBA00022884"/>
    </source>
</evidence>
<dbReference type="eggNOG" id="COG0195">
    <property type="taxonomic scope" value="Bacteria"/>
</dbReference>
<accession>W4VFP0</accession>
<dbReference type="Proteomes" id="UP000019102">
    <property type="component" value="Unassembled WGS sequence"/>
</dbReference>
<dbReference type="SUPFAM" id="SSF69705">
    <property type="entry name" value="Transcription factor NusA, N-terminal domain"/>
    <property type="match status" value="1"/>
</dbReference>
<dbReference type="PANTHER" id="PTHR22648">
    <property type="entry name" value="TRANSCRIPTION TERMINATION FACTOR NUSA"/>
    <property type="match status" value="1"/>
</dbReference>
<dbReference type="InterPro" id="IPR036555">
    <property type="entry name" value="NusA_N_sf"/>
</dbReference>
<keyword evidence="4" id="KW-1185">Reference proteome</keyword>
<reference evidence="3 4" key="1">
    <citation type="journal article" date="2014" name="Genome Announc.">
        <title>Draft Genome Sequence of the Boron-Tolerant and Moderately Halotolerant Bacterium Gracilibacillus boraciitolerans JCM 21714T.</title>
        <authorList>
            <person name="Ahmed I."/>
            <person name="Oshima K."/>
            <person name="Suda W."/>
            <person name="Kitamura K."/>
            <person name="Iida T."/>
            <person name="Ohmori Y."/>
            <person name="Fujiwara T."/>
            <person name="Hattori M."/>
            <person name="Ohkuma M."/>
        </authorList>
    </citation>
    <scope>NUCLEOTIDE SEQUENCE [LARGE SCALE GENOMIC DNA]</scope>
    <source>
        <strain evidence="3 4">JCM 21714</strain>
    </source>
</reference>
<evidence type="ECO:0000313" key="3">
    <source>
        <dbReference type="EMBL" id="GAE91579.1"/>
    </source>
</evidence>
<dbReference type="GO" id="GO:0003700">
    <property type="term" value="F:DNA-binding transcription factor activity"/>
    <property type="evidence" value="ECO:0007669"/>
    <property type="project" value="InterPro"/>
</dbReference>
<dbReference type="GO" id="GO:0003723">
    <property type="term" value="F:RNA binding"/>
    <property type="evidence" value="ECO:0007669"/>
    <property type="project" value="UniProtKB-KW"/>
</dbReference>
<evidence type="ECO:0000259" key="2">
    <source>
        <dbReference type="Pfam" id="PF08529"/>
    </source>
</evidence>
<gene>
    <name evidence="3" type="ORF">JCM21714_532</name>
</gene>
<dbReference type="GO" id="GO:0031564">
    <property type="term" value="P:transcription antitermination"/>
    <property type="evidence" value="ECO:0007669"/>
    <property type="project" value="InterPro"/>
</dbReference>
<dbReference type="InterPro" id="IPR013735">
    <property type="entry name" value="TF_NusA_N"/>
</dbReference>
<dbReference type="InterPro" id="IPR030842">
    <property type="entry name" value="TF_NusA_bacterial"/>
</dbReference>
<evidence type="ECO:0000313" key="4">
    <source>
        <dbReference type="Proteomes" id="UP000019102"/>
    </source>
</evidence>
<feature type="domain" description="Transcription factor NusA N-terminal" evidence="2">
    <location>
        <begin position="3"/>
        <end position="68"/>
    </location>
</feature>
<dbReference type="GO" id="GO:0005829">
    <property type="term" value="C:cytosol"/>
    <property type="evidence" value="ECO:0007669"/>
    <property type="project" value="TreeGrafter"/>
</dbReference>
<comment type="caution">
    <text evidence="3">The sequence shown here is derived from an EMBL/GenBank/DDBJ whole genome shotgun (WGS) entry which is preliminary data.</text>
</comment>
<dbReference type="AlphaFoldDB" id="W4VFP0"/>
<proteinExistence type="predicted"/>
<dbReference type="PANTHER" id="PTHR22648:SF0">
    <property type="entry name" value="TRANSCRIPTION TERMINATION_ANTITERMINATION PROTEIN NUSA"/>
    <property type="match status" value="1"/>
</dbReference>
<dbReference type="STRING" id="1298598.JCM21714_532"/>